<dbReference type="InterPro" id="IPR000073">
    <property type="entry name" value="AB_hydrolase_1"/>
</dbReference>
<dbReference type="SUPFAM" id="SSF53474">
    <property type="entry name" value="alpha/beta-Hydrolases"/>
    <property type="match status" value="1"/>
</dbReference>
<accession>A0A381P617</accession>
<protein>
    <recommendedName>
        <fullName evidence="1">AB hydrolase-1 domain-containing protein</fullName>
    </recommendedName>
</protein>
<organism evidence="2">
    <name type="scientific">marine metagenome</name>
    <dbReference type="NCBI Taxonomy" id="408172"/>
    <lineage>
        <taxon>unclassified sequences</taxon>
        <taxon>metagenomes</taxon>
        <taxon>ecological metagenomes</taxon>
    </lineage>
</organism>
<dbReference type="Pfam" id="PF00561">
    <property type="entry name" value="Abhydrolase_1"/>
    <property type="match status" value="1"/>
</dbReference>
<feature type="domain" description="AB hydrolase-1" evidence="1">
    <location>
        <begin position="1"/>
        <end position="225"/>
    </location>
</feature>
<evidence type="ECO:0000259" key="1">
    <source>
        <dbReference type="Pfam" id="PF00561"/>
    </source>
</evidence>
<dbReference type="InterPro" id="IPR050266">
    <property type="entry name" value="AB_hydrolase_sf"/>
</dbReference>
<sequence>MVHGFLSSRSQWLFNLKPLQRYCQPVVMELYGHGRSPSPSDPERYHPSAYIDAMEAIRSELGSKQWYVCGYSLGAALTIRYALTFPERVVGHIFTNSASAFAAPDTVRSWSKNGADSANRLRQGGVQAIERIPVHPRHARRLPSRIYDALVTDSKLLDVEGVAKTLEHTMPGLSVRHELHLNSRPTLLVCGRFETSFRPHREFAEKKMPHLTVQEADTGHAVNMQAADTFNAAIETFVQSTS</sequence>
<dbReference type="PANTHER" id="PTHR43798:SF33">
    <property type="entry name" value="HYDROLASE, PUTATIVE (AFU_ORTHOLOGUE AFUA_2G14860)-RELATED"/>
    <property type="match status" value="1"/>
</dbReference>
<reference evidence="2" key="1">
    <citation type="submission" date="2018-05" db="EMBL/GenBank/DDBJ databases">
        <authorList>
            <person name="Lanie J.A."/>
            <person name="Ng W.-L."/>
            <person name="Kazmierczak K.M."/>
            <person name="Andrzejewski T.M."/>
            <person name="Davidsen T.M."/>
            <person name="Wayne K.J."/>
            <person name="Tettelin H."/>
            <person name="Glass J.I."/>
            <person name="Rusch D."/>
            <person name="Podicherti R."/>
            <person name="Tsui H.-C.T."/>
            <person name="Winkler M.E."/>
        </authorList>
    </citation>
    <scope>NUCLEOTIDE SEQUENCE</scope>
</reference>
<dbReference type="GO" id="GO:0016020">
    <property type="term" value="C:membrane"/>
    <property type="evidence" value="ECO:0007669"/>
    <property type="project" value="TreeGrafter"/>
</dbReference>
<evidence type="ECO:0000313" key="2">
    <source>
        <dbReference type="EMBL" id="SUZ62381.1"/>
    </source>
</evidence>
<dbReference type="InterPro" id="IPR029058">
    <property type="entry name" value="AB_hydrolase_fold"/>
</dbReference>
<proteinExistence type="predicted"/>
<name>A0A381P617_9ZZZZ</name>
<dbReference type="PANTHER" id="PTHR43798">
    <property type="entry name" value="MONOACYLGLYCEROL LIPASE"/>
    <property type="match status" value="1"/>
</dbReference>
<gene>
    <name evidence="2" type="ORF">METZ01_LOCUS15235</name>
</gene>
<dbReference type="AlphaFoldDB" id="A0A381P617"/>
<dbReference type="EMBL" id="UINC01000865">
    <property type="protein sequence ID" value="SUZ62381.1"/>
    <property type="molecule type" value="Genomic_DNA"/>
</dbReference>
<dbReference type="Gene3D" id="3.40.50.1820">
    <property type="entry name" value="alpha/beta hydrolase"/>
    <property type="match status" value="1"/>
</dbReference>